<organism evidence="1 2">
    <name type="scientific">Thauera humireducens</name>
    <dbReference type="NCBI Taxonomy" id="1134435"/>
    <lineage>
        <taxon>Bacteria</taxon>
        <taxon>Pseudomonadati</taxon>
        <taxon>Pseudomonadota</taxon>
        <taxon>Betaproteobacteria</taxon>
        <taxon>Rhodocyclales</taxon>
        <taxon>Zoogloeaceae</taxon>
        <taxon>Thauera</taxon>
    </lineage>
</organism>
<dbReference type="AlphaFoldDB" id="A0A127K414"/>
<evidence type="ECO:0008006" key="3">
    <source>
        <dbReference type="Google" id="ProtNLM"/>
    </source>
</evidence>
<evidence type="ECO:0000313" key="1">
    <source>
        <dbReference type="EMBL" id="AMO36699.1"/>
    </source>
</evidence>
<protein>
    <recommendedName>
        <fullName evidence="3">GemA protein</fullName>
    </recommendedName>
</protein>
<dbReference type="Proteomes" id="UP000036902">
    <property type="component" value="Chromosome"/>
</dbReference>
<dbReference type="KEGG" id="thu:AC731_006950"/>
<gene>
    <name evidence="1" type="ORF">AC731_006950</name>
</gene>
<dbReference type="STRING" id="1134435.AC731_006950"/>
<dbReference type="RefSeq" id="WP_048702972.1">
    <property type="nucleotide sequence ID" value="NZ_CP014646.1"/>
</dbReference>
<name>A0A127K414_9RHOO</name>
<sequence length="229" mass="24942">MTTKPATAAAAARAANRARLIGLIHVARRDIHMADDTYRDLVAKLADGKTSSADCTIPELERIIDHLKKAGFKVRKPNAAKPAERRPLATDAESSKLRAVWLLLHEIGATQSNTEASLAAYVKRMTGVDDLHFTRFNDKYRAIEGLKAWAARELPAAIDARIGRLVAAGVLPRGLVMLDIHRVVAPTLSPRGFDALSYVWQWLAAKERHGQRVFDINPAAAAPASTQAA</sequence>
<dbReference type="Pfam" id="PF06252">
    <property type="entry name" value="GemA"/>
    <property type="match status" value="1"/>
</dbReference>
<keyword evidence="2" id="KW-1185">Reference proteome</keyword>
<proteinExistence type="predicted"/>
<accession>A0A127K414</accession>
<evidence type="ECO:0000313" key="2">
    <source>
        <dbReference type="Proteomes" id="UP000036902"/>
    </source>
</evidence>
<dbReference type="InterPro" id="IPR009363">
    <property type="entry name" value="Phage_Mu_Gp16"/>
</dbReference>
<dbReference type="EMBL" id="CP014646">
    <property type="protein sequence ID" value="AMO36699.1"/>
    <property type="molecule type" value="Genomic_DNA"/>
</dbReference>
<reference evidence="2" key="1">
    <citation type="submission" date="2016-03" db="EMBL/GenBank/DDBJ databases">
        <authorList>
            <person name="Ma C."/>
            <person name="Zhou S."/>
            <person name="Yang G."/>
        </authorList>
    </citation>
    <scope>NUCLEOTIDE SEQUENCE [LARGE SCALE GENOMIC DNA]</scope>
    <source>
        <strain evidence="2">SgZ-1</strain>
    </source>
</reference>